<dbReference type="Pfam" id="PF13108">
    <property type="entry name" value="DUF3969"/>
    <property type="match status" value="1"/>
</dbReference>
<name>A0A1I5BN47_9GAMM</name>
<dbReference type="Proteomes" id="UP000199011">
    <property type="component" value="Unassembled WGS sequence"/>
</dbReference>
<accession>A0A1I5BN47</accession>
<dbReference type="InterPro" id="IPR025083">
    <property type="entry name" value="DUF3969"/>
</dbReference>
<proteinExistence type="predicted"/>
<keyword evidence="2" id="KW-1185">Reference proteome</keyword>
<reference evidence="2" key="1">
    <citation type="submission" date="2016-10" db="EMBL/GenBank/DDBJ databases">
        <authorList>
            <person name="Varghese N."/>
            <person name="Submissions S."/>
        </authorList>
    </citation>
    <scope>NUCLEOTIDE SEQUENCE [LARGE SCALE GENOMIC DNA]</scope>
    <source>
        <strain evidence="2">DSM 16522</strain>
    </source>
</reference>
<evidence type="ECO:0000313" key="2">
    <source>
        <dbReference type="Proteomes" id="UP000199011"/>
    </source>
</evidence>
<dbReference type="EMBL" id="FOVO01000020">
    <property type="protein sequence ID" value="SFN76123.1"/>
    <property type="molecule type" value="Genomic_DNA"/>
</dbReference>
<dbReference type="RefSeq" id="WP_092519497.1">
    <property type="nucleotide sequence ID" value="NZ_CAWRAH010000049.1"/>
</dbReference>
<dbReference type="OrthoDB" id="6899556at2"/>
<protein>
    <recommendedName>
        <fullName evidence="3">DUF3969 family protein</fullName>
    </recommendedName>
</protein>
<gene>
    <name evidence="1" type="ORF">SAMN05421579_12051</name>
</gene>
<organism evidence="1 2">
    <name type="scientific">Xenorhabdus japonica</name>
    <dbReference type="NCBI Taxonomy" id="53341"/>
    <lineage>
        <taxon>Bacteria</taxon>
        <taxon>Pseudomonadati</taxon>
        <taxon>Pseudomonadota</taxon>
        <taxon>Gammaproteobacteria</taxon>
        <taxon>Enterobacterales</taxon>
        <taxon>Morganellaceae</taxon>
        <taxon>Xenorhabdus</taxon>
    </lineage>
</organism>
<dbReference type="AlphaFoldDB" id="A0A1I5BN47"/>
<sequence length="119" mass="13517">MDFDYRLQDKHAAKFVSFIILGVLYSLDKKLISIDEAEGFIFMPYVSKVVKQTKVPGALSDVDAVVKIINAACELDDLERLRPELLSESIQTLIEETFLVIKNSKEIERLVNKDVSILK</sequence>
<evidence type="ECO:0000313" key="1">
    <source>
        <dbReference type="EMBL" id="SFN76123.1"/>
    </source>
</evidence>
<evidence type="ECO:0008006" key="3">
    <source>
        <dbReference type="Google" id="ProtNLM"/>
    </source>
</evidence>